<feature type="signal peptide" evidence="1">
    <location>
        <begin position="1"/>
        <end position="31"/>
    </location>
</feature>
<proteinExistence type="predicted"/>
<reference evidence="2 3" key="1">
    <citation type="submission" date="2019-06" db="EMBL/GenBank/DDBJ databases">
        <title>Saccharibacillus brassicae sp. nov., an endophytic bacterium isolated from Chinese cabbage seeds (Brassica pekinensis).</title>
        <authorList>
            <person name="Jiang L."/>
            <person name="Lee J."/>
            <person name="Kim S.W."/>
        </authorList>
    </citation>
    <scope>NUCLEOTIDE SEQUENCE [LARGE SCALE GENOMIC DNA]</scope>
    <source>
        <strain evidence="3">KCTC 43072 / ATSA2</strain>
    </source>
</reference>
<sequence length="142" mass="15418">MNRRFTKASGILLIALALLIGGISLPSPAAAAGTYVVTFKEARLVSNSHVGNEWYTEAQVNGKNVDEGASVKVSFDTIKLYAYAEEQDKITDIGEKSQSVKASSVTASGKTVKLKVNVTENRGRYSGHTAVWEFTYTIKKQK</sequence>
<dbReference type="EMBL" id="CP041217">
    <property type="protein sequence ID" value="QDH22801.1"/>
    <property type="molecule type" value="Genomic_DNA"/>
</dbReference>
<evidence type="ECO:0000256" key="1">
    <source>
        <dbReference type="SAM" id="SignalP"/>
    </source>
</evidence>
<name>A0A4Y6V2F0_SACBS</name>
<dbReference type="KEGG" id="saca:FFV09_19285"/>
<keyword evidence="3" id="KW-1185">Reference proteome</keyword>
<organism evidence="2 3">
    <name type="scientific">Saccharibacillus brassicae</name>
    <dbReference type="NCBI Taxonomy" id="2583377"/>
    <lineage>
        <taxon>Bacteria</taxon>
        <taxon>Bacillati</taxon>
        <taxon>Bacillota</taxon>
        <taxon>Bacilli</taxon>
        <taxon>Bacillales</taxon>
        <taxon>Paenibacillaceae</taxon>
        <taxon>Saccharibacillus</taxon>
    </lineage>
</organism>
<accession>A0A4Y6V2F0</accession>
<gene>
    <name evidence="2" type="ORF">FFV09_19285</name>
</gene>
<dbReference type="AlphaFoldDB" id="A0A4Y6V2F0"/>
<keyword evidence="1" id="KW-0732">Signal</keyword>
<dbReference type="OrthoDB" id="2678699at2"/>
<dbReference type="Proteomes" id="UP000316968">
    <property type="component" value="Chromosome"/>
</dbReference>
<feature type="chain" id="PRO_5021276734" description="NEAT domain-containing protein" evidence="1">
    <location>
        <begin position="32"/>
        <end position="142"/>
    </location>
</feature>
<dbReference type="RefSeq" id="WP_141449342.1">
    <property type="nucleotide sequence ID" value="NZ_CP041217.1"/>
</dbReference>
<evidence type="ECO:0008006" key="4">
    <source>
        <dbReference type="Google" id="ProtNLM"/>
    </source>
</evidence>
<evidence type="ECO:0000313" key="3">
    <source>
        <dbReference type="Proteomes" id="UP000316968"/>
    </source>
</evidence>
<protein>
    <recommendedName>
        <fullName evidence="4">NEAT domain-containing protein</fullName>
    </recommendedName>
</protein>
<evidence type="ECO:0000313" key="2">
    <source>
        <dbReference type="EMBL" id="QDH22801.1"/>
    </source>
</evidence>